<evidence type="ECO:0000313" key="2">
    <source>
        <dbReference type="EMBL" id="MSA94736.1"/>
    </source>
</evidence>
<keyword evidence="1" id="KW-0812">Transmembrane</keyword>
<evidence type="ECO:0000313" key="3">
    <source>
        <dbReference type="Proteomes" id="UP000462865"/>
    </source>
</evidence>
<proteinExistence type="predicted"/>
<keyword evidence="1" id="KW-1133">Transmembrane helix</keyword>
<accession>A0A7K0IA99</accession>
<keyword evidence="1" id="KW-0472">Membrane</keyword>
<dbReference type="AlphaFoldDB" id="A0A7K0IA99"/>
<name>A0A7K0IA99_9ACTN</name>
<organism evidence="2 3">
    <name type="scientific">Gordonibacter urolithinfaciens</name>
    <dbReference type="NCBI Taxonomy" id="1335613"/>
    <lineage>
        <taxon>Bacteria</taxon>
        <taxon>Bacillati</taxon>
        <taxon>Actinomycetota</taxon>
        <taxon>Coriobacteriia</taxon>
        <taxon>Eggerthellales</taxon>
        <taxon>Eggerthellaceae</taxon>
        <taxon>Gordonibacter</taxon>
    </lineage>
</organism>
<protein>
    <submittedName>
        <fullName evidence="2">Uncharacterized protein</fullName>
    </submittedName>
</protein>
<feature type="transmembrane region" description="Helical" evidence="1">
    <location>
        <begin position="37"/>
        <end position="62"/>
    </location>
</feature>
<reference evidence="2 3" key="1">
    <citation type="journal article" date="2019" name="Nat. Med.">
        <title>A library of human gut bacterial isolates paired with longitudinal multiomics data enables mechanistic microbiome research.</title>
        <authorList>
            <person name="Poyet M."/>
            <person name="Groussin M."/>
            <person name="Gibbons S.M."/>
            <person name="Avila-Pacheco J."/>
            <person name="Jiang X."/>
            <person name="Kearney S.M."/>
            <person name="Perrotta A.R."/>
            <person name="Berdy B."/>
            <person name="Zhao S."/>
            <person name="Lieberman T.D."/>
            <person name="Swanson P.K."/>
            <person name="Smith M."/>
            <person name="Roesemann S."/>
            <person name="Alexander J.E."/>
            <person name="Rich S.A."/>
            <person name="Livny J."/>
            <person name="Vlamakis H."/>
            <person name="Clish C."/>
            <person name="Bullock K."/>
            <person name="Deik A."/>
            <person name="Scott J."/>
            <person name="Pierce K.A."/>
            <person name="Xavier R.J."/>
            <person name="Alm E.J."/>
        </authorList>
    </citation>
    <scope>NUCLEOTIDE SEQUENCE [LARGE SCALE GENOMIC DNA]</scope>
    <source>
        <strain evidence="2 3">BIOML-A1</strain>
    </source>
</reference>
<gene>
    <name evidence="2" type="ORF">GKG38_06625</name>
</gene>
<dbReference type="RefSeq" id="WP_123674035.1">
    <property type="nucleotide sequence ID" value="NZ_JAJCNT010000015.1"/>
</dbReference>
<sequence length="73" mass="7938">MEEKYVIADYKAYLAGATLEIVGLSLFHAGAREGIGILTAMGFTVGILGIGLWLGTIACSFLRYRRNRREGGE</sequence>
<dbReference type="EMBL" id="WKZA01000022">
    <property type="protein sequence ID" value="MSA94736.1"/>
    <property type="molecule type" value="Genomic_DNA"/>
</dbReference>
<dbReference type="Proteomes" id="UP000462865">
    <property type="component" value="Unassembled WGS sequence"/>
</dbReference>
<comment type="caution">
    <text evidence="2">The sequence shown here is derived from an EMBL/GenBank/DDBJ whole genome shotgun (WGS) entry which is preliminary data.</text>
</comment>
<evidence type="ECO:0000256" key="1">
    <source>
        <dbReference type="SAM" id="Phobius"/>
    </source>
</evidence>
<feature type="transmembrane region" description="Helical" evidence="1">
    <location>
        <begin position="12"/>
        <end position="31"/>
    </location>
</feature>